<evidence type="ECO:0000259" key="14">
    <source>
        <dbReference type="PROSITE" id="PS50862"/>
    </source>
</evidence>
<feature type="binding site" evidence="13">
    <location>
        <position position="333"/>
    </location>
    <ligand>
        <name>Zn(2+)</name>
        <dbReference type="ChEBI" id="CHEBI:29105"/>
        <note>catalytic</note>
    </ligand>
</feature>
<dbReference type="SMART" id="SM00863">
    <property type="entry name" value="tRNA_SAD"/>
    <property type="match status" value="1"/>
</dbReference>
<feature type="domain" description="Aminoacyl-transfer RNA synthetases class-II family profile" evidence="14">
    <location>
        <begin position="242"/>
        <end position="533"/>
    </location>
</feature>
<dbReference type="Pfam" id="PF03129">
    <property type="entry name" value="HGTP_anticodon"/>
    <property type="match status" value="1"/>
</dbReference>
<dbReference type="Pfam" id="PF00587">
    <property type="entry name" value="tRNA-synt_2b"/>
    <property type="match status" value="1"/>
</dbReference>
<dbReference type="CDD" id="cd00771">
    <property type="entry name" value="ThrRS_core"/>
    <property type="match status" value="1"/>
</dbReference>
<evidence type="ECO:0000256" key="9">
    <source>
        <dbReference type="ARBA" id="ARBA00022884"/>
    </source>
</evidence>
<dbReference type="InterPro" id="IPR002314">
    <property type="entry name" value="aa-tRNA-synt_IIb"/>
</dbReference>
<dbReference type="CDD" id="cd00860">
    <property type="entry name" value="ThrRS_anticodon"/>
    <property type="match status" value="1"/>
</dbReference>
<dbReference type="PROSITE" id="PS51880">
    <property type="entry name" value="TGS"/>
    <property type="match status" value="1"/>
</dbReference>
<evidence type="ECO:0000256" key="1">
    <source>
        <dbReference type="ARBA" id="ARBA00008226"/>
    </source>
</evidence>
<dbReference type="Pfam" id="PF02824">
    <property type="entry name" value="TGS"/>
    <property type="match status" value="1"/>
</dbReference>
<evidence type="ECO:0000256" key="2">
    <source>
        <dbReference type="ARBA" id="ARBA00022490"/>
    </source>
</evidence>
<dbReference type="CDD" id="cd01667">
    <property type="entry name" value="TGS_ThrRS"/>
    <property type="match status" value="1"/>
</dbReference>
<name>A0ABV0IS88_9NEIS</name>
<dbReference type="HAMAP" id="MF_00184">
    <property type="entry name" value="Thr_tRNA_synth"/>
    <property type="match status" value="1"/>
</dbReference>
<dbReference type="SUPFAM" id="SSF55186">
    <property type="entry name" value="ThrRS/AlaRS common domain"/>
    <property type="match status" value="1"/>
</dbReference>
<dbReference type="InterPro" id="IPR047246">
    <property type="entry name" value="ThrRS_anticodon"/>
</dbReference>
<dbReference type="InterPro" id="IPR018163">
    <property type="entry name" value="Thr/Ala-tRNA-synth_IIc_edit"/>
</dbReference>
<evidence type="ECO:0000313" key="17">
    <source>
        <dbReference type="Proteomes" id="UP001462502"/>
    </source>
</evidence>
<dbReference type="InterPro" id="IPR012947">
    <property type="entry name" value="tRNA_SAD"/>
</dbReference>
<dbReference type="InterPro" id="IPR006195">
    <property type="entry name" value="aa-tRNA-synth_II"/>
</dbReference>
<gene>
    <name evidence="13 16" type="primary">thrS</name>
    <name evidence="16" type="ORF">ABI908_08190</name>
</gene>
<evidence type="ECO:0000256" key="12">
    <source>
        <dbReference type="ARBA" id="ARBA00049515"/>
    </source>
</evidence>
<dbReference type="EC" id="6.1.1.3" evidence="13"/>
<dbReference type="InterPro" id="IPR012676">
    <property type="entry name" value="TGS-like"/>
</dbReference>
<comment type="catalytic activity">
    <reaction evidence="12 13">
        <text>tRNA(Thr) + L-threonine + ATP = L-threonyl-tRNA(Thr) + AMP + diphosphate + H(+)</text>
        <dbReference type="Rhea" id="RHEA:24624"/>
        <dbReference type="Rhea" id="RHEA-COMP:9670"/>
        <dbReference type="Rhea" id="RHEA-COMP:9704"/>
        <dbReference type="ChEBI" id="CHEBI:15378"/>
        <dbReference type="ChEBI" id="CHEBI:30616"/>
        <dbReference type="ChEBI" id="CHEBI:33019"/>
        <dbReference type="ChEBI" id="CHEBI:57926"/>
        <dbReference type="ChEBI" id="CHEBI:78442"/>
        <dbReference type="ChEBI" id="CHEBI:78534"/>
        <dbReference type="ChEBI" id="CHEBI:456215"/>
        <dbReference type="EC" id="6.1.1.3"/>
    </reaction>
</comment>
<evidence type="ECO:0000256" key="6">
    <source>
        <dbReference type="ARBA" id="ARBA00022741"/>
    </source>
</evidence>
<evidence type="ECO:0000256" key="3">
    <source>
        <dbReference type="ARBA" id="ARBA00022555"/>
    </source>
</evidence>
<dbReference type="Gene3D" id="3.30.980.10">
    <property type="entry name" value="Threonyl-trna Synthetase, Chain A, domain 2"/>
    <property type="match status" value="1"/>
</dbReference>
<dbReference type="Gene3D" id="3.10.20.30">
    <property type="match status" value="1"/>
</dbReference>
<comment type="subunit">
    <text evidence="13">Homodimer.</text>
</comment>
<dbReference type="InterPro" id="IPR002320">
    <property type="entry name" value="Thr-tRNA-ligase_IIa"/>
</dbReference>
<dbReference type="EMBL" id="JBDXMI010000001">
    <property type="protein sequence ID" value="MEO9384095.1"/>
    <property type="molecule type" value="Genomic_DNA"/>
</dbReference>
<organism evidence="16 17">
    <name type="scientific">Chromobacterium phragmitis</name>
    <dbReference type="NCBI Taxonomy" id="2202141"/>
    <lineage>
        <taxon>Bacteria</taxon>
        <taxon>Pseudomonadati</taxon>
        <taxon>Pseudomonadota</taxon>
        <taxon>Betaproteobacteria</taxon>
        <taxon>Neisseriales</taxon>
        <taxon>Chromobacteriaceae</taxon>
        <taxon>Chromobacterium</taxon>
    </lineage>
</organism>
<dbReference type="SUPFAM" id="SSF81271">
    <property type="entry name" value="TGS-like"/>
    <property type="match status" value="1"/>
</dbReference>
<evidence type="ECO:0000256" key="8">
    <source>
        <dbReference type="ARBA" id="ARBA00022840"/>
    </source>
</evidence>
<dbReference type="RefSeq" id="WP_347936787.1">
    <property type="nucleotide sequence ID" value="NZ_CP158160.1"/>
</dbReference>
<dbReference type="InterPro" id="IPR004154">
    <property type="entry name" value="Anticodon-bd"/>
</dbReference>
<dbReference type="InterPro" id="IPR033728">
    <property type="entry name" value="ThrRS_core"/>
</dbReference>
<comment type="caution">
    <text evidence="16">The sequence shown here is derived from an EMBL/GenBank/DDBJ whole genome shotgun (WGS) entry which is preliminary data.</text>
</comment>
<keyword evidence="7 13" id="KW-0862">Zinc</keyword>
<feature type="binding site" evidence="13">
    <location>
        <position position="510"/>
    </location>
    <ligand>
        <name>Zn(2+)</name>
        <dbReference type="ChEBI" id="CHEBI:29105"/>
        <note>catalytic</note>
    </ligand>
</feature>
<evidence type="ECO:0000259" key="15">
    <source>
        <dbReference type="PROSITE" id="PS51880"/>
    </source>
</evidence>
<reference evidence="16 17" key="1">
    <citation type="submission" date="2024-05" db="EMBL/GenBank/DDBJ databases">
        <authorList>
            <person name="De Oliveira J.P."/>
            <person name="Noriler S.A."/>
            <person name="De Oliveira A.G."/>
            <person name="Sipoli D.S."/>
        </authorList>
    </citation>
    <scope>NUCLEOTIDE SEQUENCE [LARGE SCALE GENOMIC DNA]</scope>
    <source>
        <strain evidence="16 17">LABIM192</strain>
    </source>
</reference>
<keyword evidence="10 13" id="KW-0648">Protein biosynthesis</keyword>
<protein>
    <recommendedName>
        <fullName evidence="13">Threonine--tRNA ligase</fullName>
        <ecNumber evidence="13">6.1.1.3</ecNumber>
    </recommendedName>
    <alternativeName>
        <fullName evidence="13">Threonyl-tRNA synthetase</fullName>
        <shortName evidence="13">ThrRS</shortName>
    </alternativeName>
</protein>
<keyword evidence="17" id="KW-1185">Reference proteome</keyword>
<evidence type="ECO:0000256" key="11">
    <source>
        <dbReference type="ARBA" id="ARBA00023146"/>
    </source>
</evidence>
<keyword evidence="11 13" id="KW-0030">Aminoacyl-tRNA synthetase</keyword>
<feature type="region of interest" description="Catalytic" evidence="13">
    <location>
        <begin position="242"/>
        <end position="533"/>
    </location>
</feature>
<keyword evidence="3 13" id="KW-0820">tRNA-binding</keyword>
<dbReference type="PROSITE" id="PS50862">
    <property type="entry name" value="AA_TRNA_LIGASE_II"/>
    <property type="match status" value="1"/>
</dbReference>
<keyword evidence="2 13" id="KW-0963">Cytoplasm</keyword>
<dbReference type="InterPro" id="IPR004095">
    <property type="entry name" value="TGS"/>
</dbReference>
<dbReference type="PRINTS" id="PR01047">
    <property type="entry name" value="TRNASYNTHTHR"/>
</dbReference>
<evidence type="ECO:0000256" key="13">
    <source>
        <dbReference type="HAMAP-Rule" id="MF_00184"/>
    </source>
</evidence>
<keyword evidence="4 13" id="KW-0436">Ligase</keyword>
<comment type="cofactor">
    <cofactor evidence="13">
        <name>Zn(2+)</name>
        <dbReference type="ChEBI" id="CHEBI:29105"/>
    </cofactor>
    <text evidence="13">Binds 1 zinc ion per subunit.</text>
</comment>
<evidence type="ECO:0000256" key="5">
    <source>
        <dbReference type="ARBA" id="ARBA00022723"/>
    </source>
</evidence>
<dbReference type="InterPro" id="IPR045864">
    <property type="entry name" value="aa-tRNA-synth_II/BPL/LPL"/>
</dbReference>
<dbReference type="InterPro" id="IPR036621">
    <property type="entry name" value="Anticodon-bd_dom_sf"/>
</dbReference>
<dbReference type="Pfam" id="PF07973">
    <property type="entry name" value="tRNA_SAD"/>
    <property type="match status" value="1"/>
</dbReference>
<keyword evidence="6 13" id="KW-0547">Nucleotide-binding</keyword>
<comment type="similarity">
    <text evidence="1 13">Belongs to the class-II aminoacyl-tRNA synthetase family.</text>
</comment>
<dbReference type="Gene3D" id="3.30.930.10">
    <property type="entry name" value="Bira Bifunctional Protein, Domain 2"/>
    <property type="match status" value="1"/>
</dbReference>
<dbReference type="Proteomes" id="UP001462502">
    <property type="component" value="Unassembled WGS sequence"/>
</dbReference>
<comment type="subcellular location">
    <subcellularLocation>
        <location evidence="13">Cytoplasm</location>
    </subcellularLocation>
</comment>
<dbReference type="GO" id="GO:0004829">
    <property type="term" value="F:threonine-tRNA ligase activity"/>
    <property type="evidence" value="ECO:0007669"/>
    <property type="project" value="UniProtKB-EC"/>
</dbReference>
<feature type="binding site" evidence="13">
    <location>
        <position position="384"/>
    </location>
    <ligand>
        <name>Zn(2+)</name>
        <dbReference type="ChEBI" id="CHEBI:29105"/>
        <note>catalytic</note>
    </ligand>
</feature>
<dbReference type="SUPFAM" id="SSF52954">
    <property type="entry name" value="Class II aaRS ABD-related"/>
    <property type="match status" value="1"/>
</dbReference>
<dbReference type="PANTHER" id="PTHR11451:SF44">
    <property type="entry name" value="THREONINE--TRNA LIGASE, CHLOROPLASTIC_MITOCHONDRIAL 2"/>
    <property type="match status" value="1"/>
</dbReference>
<dbReference type="InterPro" id="IPR012675">
    <property type="entry name" value="Beta-grasp_dom_sf"/>
</dbReference>
<accession>A0ABV0IS88</accession>
<evidence type="ECO:0000313" key="16">
    <source>
        <dbReference type="EMBL" id="MEO9384095.1"/>
    </source>
</evidence>
<dbReference type="PANTHER" id="PTHR11451">
    <property type="entry name" value="THREONINE-TRNA LIGASE"/>
    <property type="match status" value="1"/>
</dbReference>
<dbReference type="NCBIfam" id="TIGR00418">
    <property type="entry name" value="thrS"/>
    <property type="match status" value="1"/>
</dbReference>
<evidence type="ECO:0000256" key="7">
    <source>
        <dbReference type="ARBA" id="ARBA00022833"/>
    </source>
</evidence>
<keyword evidence="5 13" id="KW-0479">Metal-binding</keyword>
<evidence type="ECO:0000256" key="4">
    <source>
        <dbReference type="ARBA" id="ARBA00022598"/>
    </source>
</evidence>
<evidence type="ECO:0000256" key="10">
    <source>
        <dbReference type="ARBA" id="ARBA00022917"/>
    </source>
</evidence>
<proteinExistence type="inferred from homology"/>
<keyword evidence="9 13" id="KW-0694">RNA-binding</keyword>
<sequence length="633" mass="72141">MPDIRLPDGSVRSFDKPVTVHEVAASIGTGLARAALAGRVDGQLVDTSYLIDRNADLAIVTDKDADGLSIIRHSTAHLLAYAVKELFPEAQVTIGPEIENGFYYDFAYKRPFTPEDLAAIEKKMAELAKKDIPVERYELPRDEAIAYFKSIGEAYKAEIIESIPQGEVLSLYREGEFTDLCRGPHVPSTGKLKVFKLMKVAGAYWRGDSKNEMLQRVYGTAWAKKEDLDAYLYMLEEAEKRDHRKLGVQLDLFHLQDEAPGMVFWHPKGWQLWQSVEQYMRDKLNREGYKEVRTPMMMDAHLWERSGHAANYRENMFITESEKRDYAVKPMNCPGHVQIFNSGLRSYRDLPLRYAEFGSCHRNEPSGALHGIMRVRGFVQDDGHIFCTEDQINQEAKDFHRLVMEVYDRFGFDRVAIKLALRPEKRIGEESTWDKAEEGMREALRACGVEWTELPGEGAFYGPKIEYHIKDALGRSWQCGTLQLDFMLPERLDAEYVADDNSRKRPVMLHRAALGSLERFLGILIENHAGAFPLWLAPVQMVVMNITEAQAEYAVDVAKSLEKQGFRVELDLRNEKIGYKIREHSLQKLPYQIIIGDKEKADGLVAVRARGEDLGQLTLDAFIARLKAEMPGV</sequence>
<keyword evidence="8 13" id="KW-0067">ATP-binding</keyword>
<feature type="domain" description="TGS" evidence="15">
    <location>
        <begin position="1"/>
        <end position="61"/>
    </location>
</feature>
<dbReference type="Gene3D" id="3.40.50.800">
    <property type="entry name" value="Anticodon-binding domain"/>
    <property type="match status" value="1"/>
</dbReference>
<dbReference type="Gene3D" id="3.30.54.20">
    <property type="match status" value="1"/>
</dbReference>
<dbReference type="SUPFAM" id="SSF55681">
    <property type="entry name" value="Class II aaRS and biotin synthetases"/>
    <property type="match status" value="1"/>
</dbReference>